<reference evidence="1" key="1">
    <citation type="submission" date="2020-01" db="EMBL/GenBank/DDBJ databases">
        <authorList>
            <consortium name="DOE Joint Genome Institute"/>
            <person name="Haridas S."/>
            <person name="Albert R."/>
            <person name="Binder M."/>
            <person name="Bloem J."/>
            <person name="Labutti K."/>
            <person name="Salamov A."/>
            <person name="Andreopoulos B."/>
            <person name="Baker S.E."/>
            <person name="Barry K."/>
            <person name="Bills G."/>
            <person name="Bluhm B.H."/>
            <person name="Cannon C."/>
            <person name="Castanera R."/>
            <person name="Culley D.E."/>
            <person name="Daum C."/>
            <person name="Ezra D."/>
            <person name="Gonzalez J.B."/>
            <person name="Henrissat B."/>
            <person name="Kuo A."/>
            <person name="Liang C."/>
            <person name="Lipzen A."/>
            <person name="Lutzoni F."/>
            <person name="Magnuson J."/>
            <person name="Mondo S."/>
            <person name="Nolan M."/>
            <person name="Ohm R."/>
            <person name="Pangilinan J."/>
            <person name="Park H.-J."/>
            <person name="Ramirez L."/>
            <person name="Alfaro M."/>
            <person name="Sun H."/>
            <person name="Tritt A."/>
            <person name="Yoshinaga Y."/>
            <person name="Zwiers L.-H."/>
            <person name="Turgeon B.G."/>
            <person name="Goodwin S.B."/>
            <person name="Spatafora J.W."/>
            <person name="Crous P.W."/>
            <person name="Grigoriev I.V."/>
        </authorList>
    </citation>
    <scope>NUCLEOTIDE SEQUENCE</scope>
    <source>
        <strain evidence="1">P77</strain>
    </source>
</reference>
<gene>
    <name evidence="1" type="ORF">BDW02DRAFT_597086</name>
</gene>
<accession>A0A6A5KIQ2</accession>
<evidence type="ECO:0000313" key="1">
    <source>
        <dbReference type="EMBL" id="KAF1835727.1"/>
    </source>
</evidence>
<dbReference type="EMBL" id="ML975283">
    <property type="protein sequence ID" value="KAF1835727.1"/>
    <property type="molecule type" value="Genomic_DNA"/>
</dbReference>
<sequence length="110" mass="12108">MDYPELDDSALRAFEELGGDLDLQPVSSKPYLCMPTTSRTRPRRRVGATYLLRLGDPLSTPRDIANALGLSRVPQLESGTAEDGEASFCRLSQSSINALDAWIEKDNHAK</sequence>
<name>A0A6A5KIQ2_9PLEO</name>
<dbReference type="Proteomes" id="UP000800040">
    <property type="component" value="Unassembled WGS sequence"/>
</dbReference>
<proteinExistence type="predicted"/>
<dbReference type="OrthoDB" id="3262926at2759"/>
<dbReference type="AlphaFoldDB" id="A0A6A5KIQ2"/>
<protein>
    <submittedName>
        <fullName evidence="1">Uncharacterized protein</fullName>
    </submittedName>
</protein>
<organism evidence="1 2">
    <name type="scientific">Decorospora gaudefroyi</name>
    <dbReference type="NCBI Taxonomy" id="184978"/>
    <lineage>
        <taxon>Eukaryota</taxon>
        <taxon>Fungi</taxon>
        <taxon>Dikarya</taxon>
        <taxon>Ascomycota</taxon>
        <taxon>Pezizomycotina</taxon>
        <taxon>Dothideomycetes</taxon>
        <taxon>Pleosporomycetidae</taxon>
        <taxon>Pleosporales</taxon>
        <taxon>Pleosporineae</taxon>
        <taxon>Pleosporaceae</taxon>
        <taxon>Decorospora</taxon>
    </lineage>
</organism>
<evidence type="ECO:0000313" key="2">
    <source>
        <dbReference type="Proteomes" id="UP000800040"/>
    </source>
</evidence>
<keyword evidence="2" id="KW-1185">Reference proteome</keyword>